<comment type="caution">
    <text evidence="10">The sequence shown here is derived from an EMBL/GenBank/DDBJ whole genome shotgun (WGS) entry which is preliminary data.</text>
</comment>
<evidence type="ECO:0000256" key="3">
    <source>
        <dbReference type="ARBA" id="ARBA00022692"/>
    </source>
</evidence>
<feature type="transmembrane region" description="Helical" evidence="6">
    <location>
        <begin position="94"/>
        <end position="114"/>
    </location>
</feature>
<reference evidence="11" key="1">
    <citation type="submission" date="2018-12" db="EMBL/GenBank/DDBJ databases">
        <title>Tengunoibacter tsumagoiensis gen. nov., sp. nov., Dictyobacter kobayashii sp. nov., D. alpinus sp. nov., and D. joshuensis sp. nov. and description of Dictyobacteraceae fam. nov. within the order Ktedonobacterales isolated from Tengu-no-mugimeshi.</title>
        <authorList>
            <person name="Wang C.M."/>
            <person name="Zheng Y."/>
            <person name="Sakai Y."/>
            <person name="Toyoda A."/>
            <person name="Minakuchi Y."/>
            <person name="Abe K."/>
            <person name="Yokota A."/>
            <person name="Yabe S."/>
        </authorList>
    </citation>
    <scope>NUCLEOTIDE SEQUENCE [LARGE SCALE GENOMIC DNA]</scope>
    <source>
        <strain evidence="11">S-27</strain>
    </source>
</reference>
<keyword evidence="2 6" id="KW-1003">Cell membrane</keyword>
<dbReference type="GO" id="GO:0008137">
    <property type="term" value="F:NADH dehydrogenase (ubiquinone) activity"/>
    <property type="evidence" value="ECO:0007669"/>
    <property type="project" value="InterPro"/>
</dbReference>
<dbReference type="GO" id="GO:0050136">
    <property type="term" value="F:NADH dehydrogenase (quinone) (non-electrogenic) activity"/>
    <property type="evidence" value="ECO:0007669"/>
    <property type="project" value="UniProtKB-UniRule"/>
</dbReference>
<evidence type="ECO:0000256" key="5">
    <source>
        <dbReference type="ARBA" id="ARBA00023136"/>
    </source>
</evidence>
<sequence length="570" mass="60569">MTTFTYFASADQWLGIAPVVVLVVMALVLMLVDLVLPHEGERSKHSGPANFTVLPAVALLGVLGSMAAAITLFFVGHPTSVFNNMLGADSGTLFADLIILVAGGLGILLSPAYLKRLRLVHQGEYYALLLLSMTGMLLMAGALSFLIVFVGLEMFSLALYILCGFIDQRQTSQESGMKYFLLSSFASAFLLYGIALIYAATGHTSFVDVQRYVMTQTHGQAPILLMVGLGLLTVGFAFKVSAVPFQTWTPDVYQGAPAPVTAFMSVGTKVAALLAFIRVFGFALSSVQSSWLPVVWAIAVLTVVLGNVMAVGQGNIKRLLAYSSIAHGGYLLIGVVVSGAGAGQQNHIGASAVLFYLSCYLFMNIGAFGVVSLLERLDNTGYDAADLRGLWYRRPWLAGLLAFFLLALAGFPPMAGFAAKYYLFYAALVGGHPELLVIGVVASVLGIYYYLRFIGTMFMEGREESPALAIPATPGHIPATPRTATKAPTGGLRRSASSTRGATAVAERPASIRVAAPPRPAVVSAEEPTHELEGWSWVAIGIAALGTLVTGVILPFWLPQIQQAAQSLLK</sequence>
<comment type="catalytic activity">
    <reaction evidence="6">
        <text>a quinone + NADH + 5 H(+)(in) = a quinol + NAD(+) + 4 H(+)(out)</text>
        <dbReference type="Rhea" id="RHEA:57888"/>
        <dbReference type="ChEBI" id="CHEBI:15378"/>
        <dbReference type="ChEBI" id="CHEBI:24646"/>
        <dbReference type="ChEBI" id="CHEBI:57540"/>
        <dbReference type="ChEBI" id="CHEBI:57945"/>
        <dbReference type="ChEBI" id="CHEBI:132124"/>
    </reaction>
</comment>
<evidence type="ECO:0000259" key="9">
    <source>
        <dbReference type="Pfam" id="PF00361"/>
    </source>
</evidence>
<organism evidence="10 11">
    <name type="scientific">Dictyobacter aurantiacus</name>
    <dbReference type="NCBI Taxonomy" id="1936993"/>
    <lineage>
        <taxon>Bacteria</taxon>
        <taxon>Bacillati</taxon>
        <taxon>Chloroflexota</taxon>
        <taxon>Ktedonobacteria</taxon>
        <taxon>Ktedonobacterales</taxon>
        <taxon>Dictyobacteraceae</taxon>
        <taxon>Dictyobacter</taxon>
    </lineage>
</organism>
<comment type="subunit">
    <text evidence="6">NDH-1 is composed of 14 different subunits. Subunits NuoA, H, J, K, L, M, N constitute the membrane sector of the complex.</text>
</comment>
<feature type="transmembrane region" description="Helical" evidence="6">
    <location>
        <begin position="12"/>
        <end position="36"/>
    </location>
</feature>
<keyword evidence="6" id="KW-1278">Translocase</keyword>
<feature type="transmembrane region" description="Helical" evidence="6">
    <location>
        <begin position="291"/>
        <end position="313"/>
    </location>
</feature>
<dbReference type="GO" id="GO:0012505">
    <property type="term" value="C:endomembrane system"/>
    <property type="evidence" value="ECO:0007669"/>
    <property type="project" value="UniProtKB-SubCell"/>
</dbReference>
<keyword evidence="6" id="KW-0813">Transport</keyword>
<name>A0A401ZDE1_9CHLR</name>
<feature type="transmembrane region" description="Helical" evidence="6">
    <location>
        <begin position="262"/>
        <end position="284"/>
    </location>
</feature>
<dbReference type="GO" id="GO:0042773">
    <property type="term" value="P:ATP synthesis coupled electron transport"/>
    <property type="evidence" value="ECO:0007669"/>
    <property type="project" value="InterPro"/>
</dbReference>
<feature type="transmembrane region" description="Helical" evidence="6">
    <location>
        <begin position="179"/>
        <end position="200"/>
    </location>
</feature>
<comment type="function">
    <text evidence="6">NDH-1 shuttles electrons from NADH, via FMN and iron-sulfur (Fe-S) centers, to quinones in the respiratory chain. The immediate electron acceptor for the enzyme in this species is believed to be ubiquinone. Couples the redox reaction to proton translocation (for every two electrons transferred, four hydrogen ions are translocated across the cytoplasmic membrane), and thus conserves the redox energy in a proton gradient.</text>
</comment>
<protein>
    <recommendedName>
        <fullName evidence="6">NADH-quinone oxidoreductase subunit N</fullName>
        <ecNumber evidence="6">7.1.1.-</ecNumber>
    </recommendedName>
    <alternativeName>
        <fullName evidence="6">NADH dehydrogenase I subunit N</fullName>
    </alternativeName>
    <alternativeName>
        <fullName evidence="6">NDH-1 subunit N</fullName>
    </alternativeName>
</protein>
<dbReference type="RefSeq" id="WP_126596003.1">
    <property type="nucleotide sequence ID" value="NZ_BIFQ01000001.1"/>
</dbReference>
<gene>
    <name evidence="10" type="primary">nuoN-1</name>
    <name evidence="6" type="synonym">nuoN</name>
    <name evidence="10" type="ORF">KDAU_22290</name>
</gene>
<evidence type="ECO:0000256" key="8">
    <source>
        <dbReference type="SAM" id="MobiDB-lite"/>
    </source>
</evidence>
<evidence type="ECO:0000256" key="1">
    <source>
        <dbReference type="ARBA" id="ARBA00004127"/>
    </source>
</evidence>
<proteinExistence type="inferred from homology"/>
<comment type="similarity">
    <text evidence="6">Belongs to the complex I subunit 2 family.</text>
</comment>
<feature type="region of interest" description="Disordered" evidence="8">
    <location>
        <begin position="479"/>
        <end position="502"/>
    </location>
</feature>
<keyword evidence="4 6" id="KW-1133">Transmembrane helix</keyword>
<dbReference type="EMBL" id="BIFQ01000001">
    <property type="protein sequence ID" value="GCE04900.1"/>
    <property type="molecule type" value="Genomic_DNA"/>
</dbReference>
<evidence type="ECO:0000313" key="10">
    <source>
        <dbReference type="EMBL" id="GCE04900.1"/>
    </source>
</evidence>
<dbReference type="NCBIfam" id="TIGR01770">
    <property type="entry name" value="NDH_I_N"/>
    <property type="match status" value="1"/>
</dbReference>
<feature type="transmembrane region" description="Helical" evidence="6">
    <location>
        <begin position="126"/>
        <end position="152"/>
    </location>
</feature>
<dbReference type="AlphaFoldDB" id="A0A401ZDE1"/>
<dbReference type="EC" id="7.1.1.-" evidence="6"/>
<feature type="domain" description="NADH:quinone oxidoreductase/Mrp antiporter transmembrane" evidence="9">
    <location>
        <begin position="144"/>
        <end position="446"/>
    </location>
</feature>
<feature type="compositionally biased region" description="Low complexity" evidence="8">
    <location>
        <begin position="479"/>
        <end position="489"/>
    </location>
</feature>
<dbReference type="GO" id="GO:0005886">
    <property type="term" value="C:plasma membrane"/>
    <property type="evidence" value="ECO:0007669"/>
    <property type="project" value="UniProtKB-SubCell"/>
</dbReference>
<feature type="transmembrane region" description="Helical" evidence="6">
    <location>
        <begin position="535"/>
        <end position="558"/>
    </location>
</feature>
<dbReference type="InterPro" id="IPR001750">
    <property type="entry name" value="ND/Mrp_TM"/>
</dbReference>
<dbReference type="Proteomes" id="UP000287224">
    <property type="component" value="Unassembled WGS sequence"/>
</dbReference>
<keyword evidence="6" id="KW-0830">Ubiquinone</keyword>
<feature type="transmembrane region" description="Helical" evidence="6">
    <location>
        <begin position="48"/>
        <end position="74"/>
    </location>
</feature>
<evidence type="ECO:0000256" key="6">
    <source>
        <dbReference type="HAMAP-Rule" id="MF_00445"/>
    </source>
</evidence>
<dbReference type="Pfam" id="PF00361">
    <property type="entry name" value="Proton_antipo_M"/>
    <property type="match status" value="1"/>
</dbReference>
<dbReference type="PANTHER" id="PTHR22773">
    <property type="entry name" value="NADH DEHYDROGENASE"/>
    <property type="match status" value="1"/>
</dbReference>
<feature type="transmembrane region" description="Helical" evidence="6">
    <location>
        <begin position="221"/>
        <end position="242"/>
    </location>
</feature>
<dbReference type="HAMAP" id="MF_00445">
    <property type="entry name" value="NDH1_NuoN_1"/>
    <property type="match status" value="1"/>
</dbReference>
<evidence type="ECO:0000256" key="2">
    <source>
        <dbReference type="ARBA" id="ARBA00022475"/>
    </source>
</evidence>
<keyword evidence="6" id="KW-0520">NAD</keyword>
<feature type="transmembrane region" description="Helical" evidence="6">
    <location>
        <begin position="353"/>
        <end position="374"/>
    </location>
</feature>
<feature type="transmembrane region" description="Helical" evidence="6">
    <location>
        <begin position="394"/>
        <end position="411"/>
    </location>
</feature>
<dbReference type="InterPro" id="IPR010096">
    <property type="entry name" value="NADH-Q_OxRdtase_suN/2"/>
</dbReference>
<feature type="transmembrane region" description="Helical" evidence="6">
    <location>
        <begin position="319"/>
        <end position="341"/>
    </location>
</feature>
<dbReference type="GO" id="GO:0048038">
    <property type="term" value="F:quinone binding"/>
    <property type="evidence" value="ECO:0007669"/>
    <property type="project" value="UniProtKB-KW"/>
</dbReference>
<keyword evidence="6" id="KW-0874">Quinone</keyword>
<keyword evidence="3 6" id="KW-0812">Transmembrane</keyword>
<evidence type="ECO:0000256" key="4">
    <source>
        <dbReference type="ARBA" id="ARBA00022989"/>
    </source>
</evidence>
<feature type="transmembrane region" description="Helical" evidence="6">
    <location>
        <begin position="423"/>
        <end position="451"/>
    </location>
</feature>
<accession>A0A401ZDE1</accession>
<evidence type="ECO:0000256" key="7">
    <source>
        <dbReference type="RuleBase" id="RU000320"/>
    </source>
</evidence>
<keyword evidence="11" id="KW-1185">Reference proteome</keyword>
<evidence type="ECO:0000313" key="11">
    <source>
        <dbReference type="Proteomes" id="UP000287224"/>
    </source>
</evidence>
<comment type="subcellular location">
    <subcellularLocation>
        <location evidence="6">Cell membrane</location>
        <topology evidence="6">Multi-pass membrane protein</topology>
    </subcellularLocation>
    <subcellularLocation>
        <location evidence="1">Endomembrane system</location>
        <topology evidence="1">Multi-pass membrane protein</topology>
    </subcellularLocation>
    <subcellularLocation>
        <location evidence="7">Membrane</location>
        <topology evidence="7">Multi-pass membrane protein</topology>
    </subcellularLocation>
</comment>
<dbReference type="OrthoDB" id="9807568at2"/>
<keyword evidence="5 6" id="KW-0472">Membrane</keyword>